<evidence type="ECO:0000313" key="2">
    <source>
        <dbReference type="Proteomes" id="UP001596042"/>
    </source>
</evidence>
<dbReference type="InterPro" id="IPR007739">
    <property type="entry name" value="RgpF"/>
</dbReference>
<dbReference type="RefSeq" id="WP_374832243.1">
    <property type="nucleotide sequence ID" value="NZ_JBHEEZ010000014.1"/>
</dbReference>
<gene>
    <name evidence="1" type="ORF">ACFO1V_02565</name>
</gene>
<evidence type="ECO:0000313" key="1">
    <source>
        <dbReference type="EMBL" id="MFC4624116.1"/>
    </source>
</evidence>
<reference evidence="2" key="1">
    <citation type="journal article" date="2019" name="Int. J. Syst. Evol. Microbiol.">
        <title>The Global Catalogue of Microorganisms (GCM) 10K type strain sequencing project: providing services to taxonomists for standard genome sequencing and annotation.</title>
        <authorList>
            <consortium name="The Broad Institute Genomics Platform"/>
            <consortium name="The Broad Institute Genome Sequencing Center for Infectious Disease"/>
            <person name="Wu L."/>
            <person name="Ma J."/>
        </authorList>
    </citation>
    <scope>NUCLEOTIDE SEQUENCE [LARGE SCALE GENOMIC DNA]</scope>
    <source>
        <strain evidence="2">CGMCC 1.15731</strain>
    </source>
</reference>
<keyword evidence="2" id="KW-1185">Reference proteome</keyword>
<accession>A0ABV9H113</accession>
<organism evidence="1 2">
    <name type="scientific">Daeguia caeni</name>
    <dbReference type="NCBI Taxonomy" id="439612"/>
    <lineage>
        <taxon>Bacteria</taxon>
        <taxon>Pseudomonadati</taxon>
        <taxon>Pseudomonadota</taxon>
        <taxon>Alphaproteobacteria</taxon>
        <taxon>Hyphomicrobiales</taxon>
        <taxon>Brucellaceae</taxon>
        <taxon>Daeguia</taxon>
    </lineage>
</organism>
<comment type="caution">
    <text evidence="1">The sequence shown here is derived from an EMBL/GenBank/DDBJ whole genome shotgun (WGS) entry which is preliminary data.</text>
</comment>
<protein>
    <submittedName>
        <fullName evidence="1">Rhamnan synthesis F family protein</fullName>
    </submittedName>
</protein>
<sequence length="342" mass="39510">MLHYIFRAREIAKDHGFKYLARYALCSIRIKSRIIISKILKKDFHALNGHVNANGVVMARRFPDQYNIIQYAPDKNIAGMDIVFDRVAVIIHVFYPDLMDEFIQYLRNIPVSTGLFISTDTEEKKEQIKNAINDASLDLIELEIKIVPNRGRDIAPKYIAFRHVYDRYDAFLHLHSKKSLHSKRLGLSWRHYLLDSLIGSRTIAANNLRILSMEKMGVVYPVHHKKIRKFIDWGYDFETAKALLKRIGVDLNIKTCLEFPSGSMFWAKSAAIRPLLELDLQFEDFPEEKAQIDGTLAHALERTILFIAEKSGHKWARIAMSASAKEPDLSSYQFIPLLKPPR</sequence>
<dbReference type="Pfam" id="PF05045">
    <property type="entry name" value="RgpF"/>
    <property type="match status" value="1"/>
</dbReference>
<proteinExistence type="predicted"/>
<dbReference type="EMBL" id="JBHSEL010000031">
    <property type="protein sequence ID" value="MFC4624116.1"/>
    <property type="molecule type" value="Genomic_DNA"/>
</dbReference>
<dbReference type="Proteomes" id="UP001596042">
    <property type="component" value="Unassembled WGS sequence"/>
</dbReference>
<name>A0ABV9H113_9HYPH</name>